<dbReference type="Gene3D" id="3.40.1160.10">
    <property type="entry name" value="Acetylglutamate kinase-like"/>
    <property type="match status" value="1"/>
</dbReference>
<evidence type="ECO:0000313" key="6">
    <source>
        <dbReference type="EMBL" id="EXC04697.1"/>
    </source>
</evidence>
<dbReference type="InterPro" id="IPR036393">
    <property type="entry name" value="AceGlu_kinase-like_sf"/>
</dbReference>
<dbReference type="AlphaFoldDB" id="W9RZE3"/>
<dbReference type="InterPro" id="IPR001057">
    <property type="entry name" value="Glu/AcGlu_kinase"/>
</dbReference>
<dbReference type="eggNOG" id="KOG1154">
    <property type="taxonomic scope" value="Eukaryota"/>
</dbReference>
<evidence type="ECO:0000313" key="7">
    <source>
        <dbReference type="Proteomes" id="UP000030645"/>
    </source>
</evidence>
<protein>
    <submittedName>
        <fullName evidence="6">Delta-1-pyrroline-5-carboxylate synthase</fullName>
    </submittedName>
</protein>
<keyword evidence="4" id="KW-0067">ATP-binding</keyword>
<proteinExistence type="predicted"/>
<dbReference type="InterPro" id="IPR001048">
    <property type="entry name" value="Asp/Glu/Uridylate_kinase"/>
</dbReference>
<reference evidence="7" key="1">
    <citation type="submission" date="2013-01" db="EMBL/GenBank/DDBJ databases">
        <title>Draft Genome Sequence of a Mulberry Tree, Morus notabilis C.K. Schneid.</title>
        <authorList>
            <person name="He N."/>
            <person name="Zhao S."/>
        </authorList>
    </citation>
    <scope>NUCLEOTIDE SEQUENCE</scope>
</reference>
<dbReference type="PANTHER" id="PTHR11063">
    <property type="entry name" value="GLUTAMATE SEMIALDEHYDE DEHYDROGENASE"/>
    <property type="match status" value="1"/>
</dbReference>
<keyword evidence="3" id="KW-0418">Kinase</keyword>
<dbReference type="STRING" id="981085.W9RZE3"/>
<sequence length="206" mass="22519">MDPSRAFVDDVKRLIIKVGTAVVTRNDGRLALGRLGALCEQIKDLNSLGYEVILVTSGAIGLGRQRLSYRKLINSSLDDLQKPQAEIDGKSCAVVGQNIMALYDTLFIQLDMTSAQLLVTNNDFSDKDFRRQLKETVNSLLSLKVVPILNENDAFSIRKALCEEDSSGIFSDNDSLSALLVIELKADLLVLLSNVEGLYSGPPSDL</sequence>
<dbReference type="GO" id="GO:0004350">
    <property type="term" value="F:glutamate-5-semialdehyde dehydrogenase activity"/>
    <property type="evidence" value="ECO:0007669"/>
    <property type="project" value="TreeGrafter"/>
</dbReference>
<gene>
    <name evidence="6" type="ORF">L484_009889</name>
</gene>
<dbReference type="GO" id="GO:0005524">
    <property type="term" value="F:ATP binding"/>
    <property type="evidence" value="ECO:0007669"/>
    <property type="project" value="UniProtKB-KW"/>
</dbReference>
<keyword evidence="2" id="KW-0547">Nucleotide-binding</keyword>
<dbReference type="Proteomes" id="UP000030645">
    <property type="component" value="Unassembled WGS sequence"/>
</dbReference>
<evidence type="ECO:0000256" key="1">
    <source>
        <dbReference type="ARBA" id="ARBA00022679"/>
    </source>
</evidence>
<feature type="domain" description="Aspartate/glutamate/uridylate kinase" evidence="5">
    <location>
        <begin position="12"/>
        <end position="204"/>
    </location>
</feature>
<dbReference type="GO" id="GO:0016301">
    <property type="term" value="F:kinase activity"/>
    <property type="evidence" value="ECO:0007669"/>
    <property type="project" value="UniProtKB-KW"/>
</dbReference>
<keyword evidence="1" id="KW-0808">Transferase</keyword>
<evidence type="ECO:0000256" key="3">
    <source>
        <dbReference type="ARBA" id="ARBA00022777"/>
    </source>
</evidence>
<accession>W9RZE3</accession>
<evidence type="ECO:0000259" key="5">
    <source>
        <dbReference type="Pfam" id="PF00696"/>
    </source>
</evidence>
<dbReference type="Pfam" id="PF00696">
    <property type="entry name" value="AA_kinase"/>
    <property type="match status" value="1"/>
</dbReference>
<dbReference type="PRINTS" id="PR00474">
    <property type="entry name" value="GLU5KINASE"/>
</dbReference>
<dbReference type="SUPFAM" id="SSF53633">
    <property type="entry name" value="Carbamate kinase-like"/>
    <property type="match status" value="1"/>
</dbReference>
<organism evidence="6 7">
    <name type="scientific">Morus notabilis</name>
    <dbReference type="NCBI Taxonomy" id="981085"/>
    <lineage>
        <taxon>Eukaryota</taxon>
        <taxon>Viridiplantae</taxon>
        <taxon>Streptophyta</taxon>
        <taxon>Embryophyta</taxon>
        <taxon>Tracheophyta</taxon>
        <taxon>Spermatophyta</taxon>
        <taxon>Magnoliopsida</taxon>
        <taxon>eudicotyledons</taxon>
        <taxon>Gunneridae</taxon>
        <taxon>Pentapetalae</taxon>
        <taxon>rosids</taxon>
        <taxon>fabids</taxon>
        <taxon>Rosales</taxon>
        <taxon>Moraceae</taxon>
        <taxon>Moreae</taxon>
        <taxon>Morus</taxon>
    </lineage>
</organism>
<evidence type="ECO:0000256" key="4">
    <source>
        <dbReference type="ARBA" id="ARBA00022840"/>
    </source>
</evidence>
<dbReference type="PANTHER" id="PTHR11063:SF8">
    <property type="entry name" value="DELTA-1-PYRROLINE-5-CARBOXYLATE SYNTHASE"/>
    <property type="match status" value="1"/>
</dbReference>
<evidence type="ECO:0000256" key="2">
    <source>
        <dbReference type="ARBA" id="ARBA00022741"/>
    </source>
</evidence>
<dbReference type="EMBL" id="KE345493">
    <property type="protein sequence ID" value="EXC04697.1"/>
    <property type="molecule type" value="Genomic_DNA"/>
</dbReference>
<name>W9RZE3_9ROSA</name>
<dbReference type="GO" id="GO:0009084">
    <property type="term" value="P:glutamine family amino acid biosynthetic process"/>
    <property type="evidence" value="ECO:0007669"/>
    <property type="project" value="UniProtKB-ARBA"/>
</dbReference>
<keyword evidence="7" id="KW-1185">Reference proteome</keyword>